<dbReference type="CDD" id="cd10719">
    <property type="entry name" value="DnaJ_zf"/>
    <property type="match status" value="1"/>
</dbReference>
<dbReference type="GO" id="GO:0008270">
    <property type="term" value="F:zinc ion binding"/>
    <property type="evidence" value="ECO:0007669"/>
    <property type="project" value="UniProtKB-UniRule"/>
</dbReference>
<dbReference type="CDD" id="cd06257">
    <property type="entry name" value="DnaJ"/>
    <property type="match status" value="1"/>
</dbReference>
<dbReference type="GO" id="GO:0005737">
    <property type="term" value="C:cytoplasm"/>
    <property type="evidence" value="ECO:0007669"/>
    <property type="project" value="UniProtKB-SubCell"/>
</dbReference>
<dbReference type="FunFam" id="2.60.260.20:FF:000013">
    <property type="entry name" value="DnaJ subfamily B member 11"/>
    <property type="match status" value="1"/>
</dbReference>
<feature type="repeat" description="CXXCXGXG motif" evidence="9">
    <location>
        <begin position="218"/>
        <end position="225"/>
    </location>
</feature>
<comment type="subcellular location">
    <subcellularLocation>
        <location evidence="9">Cytoplasm</location>
    </subcellularLocation>
</comment>
<dbReference type="Gene3D" id="1.10.287.110">
    <property type="entry name" value="DnaJ domain"/>
    <property type="match status" value="1"/>
</dbReference>
<evidence type="ECO:0000256" key="2">
    <source>
        <dbReference type="ARBA" id="ARBA00022737"/>
    </source>
</evidence>
<dbReference type="EMBL" id="QNBC01000045">
    <property type="protein sequence ID" value="RKX66384.1"/>
    <property type="molecule type" value="Genomic_DNA"/>
</dbReference>
<dbReference type="PROSITE" id="PS51188">
    <property type="entry name" value="ZF_CR"/>
    <property type="match status" value="1"/>
</dbReference>
<evidence type="ECO:0000256" key="3">
    <source>
        <dbReference type="ARBA" id="ARBA00022771"/>
    </source>
</evidence>
<proteinExistence type="inferred from homology"/>
<dbReference type="Gene3D" id="2.60.260.20">
    <property type="entry name" value="Urease metallochaperone UreE, N-terminal domain"/>
    <property type="match status" value="2"/>
</dbReference>
<evidence type="ECO:0000256" key="5">
    <source>
        <dbReference type="ARBA" id="ARBA00023186"/>
    </source>
</evidence>
<feature type="domain" description="J" evidence="11">
    <location>
        <begin position="6"/>
        <end position="72"/>
    </location>
</feature>
<dbReference type="GO" id="GO:0051082">
    <property type="term" value="F:unfolded protein binding"/>
    <property type="evidence" value="ECO:0007669"/>
    <property type="project" value="UniProtKB-UniRule"/>
</dbReference>
<accession>A0A660S801</accession>
<evidence type="ECO:0000256" key="6">
    <source>
        <dbReference type="ARBA" id="ARBA00053423"/>
    </source>
</evidence>
<dbReference type="InterPro" id="IPR001305">
    <property type="entry name" value="HSP_DnaJ_Cys-rich_dom"/>
</dbReference>
<dbReference type="InterPro" id="IPR002939">
    <property type="entry name" value="DnaJ_C"/>
</dbReference>
<keyword evidence="5 9" id="KW-0143">Chaperone</keyword>
<evidence type="ECO:0000256" key="9">
    <source>
        <dbReference type="HAMAP-Rule" id="MF_01152"/>
    </source>
</evidence>
<evidence type="ECO:0000256" key="8">
    <source>
        <dbReference type="ARBA" id="ARBA00067609"/>
    </source>
</evidence>
<feature type="binding site" evidence="9">
    <location>
        <position position="164"/>
    </location>
    <ligand>
        <name>Zn(2+)</name>
        <dbReference type="ChEBI" id="CHEBI:29105"/>
        <label>1</label>
    </ligand>
</feature>
<reference evidence="13 14" key="1">
    <citation type="submission" date="2018-06" db="EMBL/GenBank/DDBJ databases">
        <title>Extensive metabolic versatility and redundancy in microbially diverse, dynamic hydrothermal sediments.</title>
        <authorList>
            <person name="Dombrowski N."/>
            <person name="Teske A."/>
            <person name="Baker B.J."/>
        </authorList>
    </citation>
    <scope>NUCLEOTIDE SEQUENCE [LARGE SCALE GENOMIC DNA]</scope>
    <source>
        <strain evidence="13">B35_G9</strain>
    </source>
</reference>
<evidence type="ECO:0000259" key="12">
    <source>
        <dbReference type="PROSITE" id="PS51188"/>
    </source>
</evidence>
<comment type="caution">
    <text evidence="13">The sequence shown here is derived from an EMBL/GenBank/DDBJ whole genome shotgun (WGS) entry which is preliminary data.</text>
</comment>
<feature type="repeat" description="CXXCXGXG motif" evidence="9">
    <location>
        <begin position="164"/>
        <end position="171"/>
    </location>
</feature>
<feature type="repeat" description="CXXCXGXG motif" evidence="9">
    <location>
        <begin position="178"/>
        <end position="185"/>
    </location>
</feature>
<evidence type="ECO:0000256" key="10">
    <source>
        <dbReference type="PROSITE-ProRule" id="PRU00546"/>
    </source>
</evidence>
<feature type="binding site" evidence="9">
    <location>
        <position position="204"/>
    </location>
    <ligand>
        <name>Zn(2+)</name>
        <dbReference type="ChEBI" id="CHEBI:29105"/>
        <label>2</label>
    </ligand>
</feature>
<dbReference type="SMART" id="SM00271">
    <property type="entry name" value="DnaJ"/>
    <property type="match status" value="1"/>
</dbReference>
<dbReference type="HAMAP" id="MF_01152">
    <property type="entry name" value="DnaJ"/>
    <property type="match status" value="1"/>
</dbReference>
<dbReference type="Pfam" id="PF00226">
    <property type="entry name" value="DnaJ"/>
    <property type="match status" value="1"/>
</dbReference>
<keyword evidence="4 9" id="KW-0862">Zinc</keyword>
<feature type="binding site" evidence="9">
    <location>
        <position position="207"/>
    </location>
    <ligand>
        <name>Zn(2+)</name>
        <dbReference type="ChEBI" id="CHEBI:29105"/>
        <label>2</label>
    </ligand>
</feature>
<comment type="cofactor">
    <cofactor evidence="9">
        <name>Zn(2+)</name>
        <dbReference type="ChEBI" id="CHEBI:29105"/>
    </cofactor>
    <text evidence="9">Binds 2 Zn(2+) ions per monomer.</text>
</comment>
<comment type="function">
    <text evidence="6 9">Participates actively in the response to hyperosmotic and heat shock by preventing the aggregation of stress-denatured proteins and by disaggregating proteins, also in an autonomous, DnaK-independent fashion. Unfolded proteins bind initially to DnaJ; upon interaction with the DnaJ-bound protein, DnaK hydrolyzes its bound ATP, resulting in the formation of a stable complex. GrpE releases ADP from DnaK; ATP binding to DnaK triggers the release of the substrate protein, thus completing the reaction cycle. Several rounds of ATP-dependent interactions between DnaJ, DnaK and GrpE are required for fully efficient folding. Also involved, together with DnaK and GrpE, in the DNA replication of plasmids through activation of initiation proteins.</text>
</comment>
<dbReference type="InterPro" id="IPR012724">
    <property type="entry name" value="DnaJ"/>
</dbReference>
<dbReference type="InterPro" id="IPR018253">
    <property type="entry name" value="DnaJ_domain_CS"/>
</dbReference>
<evidence type="ECO:0000259" key="11">
    <source>
        <dbReference type="PROSITE" id="PS50076"/>
    </source>
</evidence>
<dbReference type="Proteomes" id="UP000282321">
    <property type="component" value="Unassembled WGS sequence"/>
</dbReference>
<feature type="domain" description="CR-type" evidence="12">
    <location>
        <begin position="151"/>
        <end position="230"/>
    </location>
</feature>
<dbReference type="PRINTS" id="PR00625">
    <property type="entry name" value="JDOMAIN"/>
</dbReference>
<dbReference type="InterPro" id="IPR036410">
    <property type="entry name" value="HSP_DnaJ_Cys-rich_dom_sf"/>
</dbReference>
<feature type="zinc finger region" description="CR-type" evidence="10">
    <location>
        <begin position="151"/>
        <end position="230"/>
    </location>
</feature>
<dbReference type="Pfam" id="PF00684">
    <property type="entry name" value="DnaJ_CXXCXGXG"/>
    <property type="match status" value="1"/>
</dbReference>
<keyword evidence="1 9" id="KW-0479">Metal-binding</keyword>
<feature type="binding site" evidence="9">
    <location>
        <position position="178"/>
    </location>
    <ligand>
        <name>Zn(2+)</name>
        <dbReference type="ChEBI" id="CHEBI:29105"/>
        <label>2</label>
    </ligand>
</feature>
<dbReference type="InterPro" id="IPR008971">
    <property type="entry name" value="HSP40/DnaJ_pept-bd"/>
</dbReference>
<dbReference type="PANTHER" id="PTHR43096:SF52">
    <property type="entry name" value="DNAJ HOMOLOG 1, MITOCHONDRIAL-RELATED"/>
    <property type="match status" value="1"/>
</dbReference>
<dbReference type="GO" id="GO:0009408">
    <property type="term" value="P:response to heat"/>
    <property type="evidence" value="ECO:0007669"/>
    <property type="project" value="InterPro"/>
</dbReference>
<dbReference type="CDD" id="cd10747">
    <property type="entry name" value="DnaJ_C"/>
    <property type="match status" value="1"/>
</dbReference>
<dbReference type="NCBIfam" id="TIGR02349">
    <property type="entry name" value="DnaJ_bact"/>
    <property type="match status" value="1"/>
</dbReference>
<dbReference type="FunFam" id="2.10.230.10:FF:000002">
    <property type="entry name" value="Molecular chaperone DnaJ"/>
    <property type="match status" value="1"/>
</dbReference>
<dbReference type="GO" id="GO:0042026">
    <property type="term" value="P:protein refolding"/>
    <property type="evidence" value="ECO:0007669"/>
    <property type="project" value="TreeGrafter"/>
</dbReference>
<protein>
    <recommendedName>
        <fullName evidence="8 9">Chaperone protein DnaJ</fullName>
    </recommendedName>
</protein>
<comment type="subunit">
    <text evidence="9">Homodimer.</text>
</comment>
<evidence type="ECO:0000313" key="14">
    <source>
        <dbReference type="Proteomes" id="UP000282321"/>
    </source>
</evidence>
<dbReference type="GO" id="GO:0005524">
    <property type="term" value="F:ATP binding"/>
    <property type="evidence" value="ECO:0007669"/>
    <property type="project" value="InterPro"/>
</dbReference>
<organism evidence="13 14">
    <name type="scientific">candidate division TA06 bacterium</name>
    <dbReference type="NCBI Taxonomy" id="2250710"/>
    <lineage>
        <taxon>Bacteria</taxon>
        <taxon>Bacteria division TA06</taxon>
    </lineage>
</organism>
<feature type="binding site" evidence="9">
    <location>
        <position position="221"/>
    </location>
    <ligand>
        <name>Zn(2+)</name>
        <dbReference type="ChEBI" id="CHEBI:29105"/>
        <label>1</label>
    </ligand>
</feature>
<dbReference type="FunFam" id="1.10.287.110:FF:000034">
    <property type="entry name" value="Chaperone protein DnaJ"/>
    <property type="match status" value="1"/>
</dbReference>
<keyword evidence="9" id="KW-0346">Stress response</keyword>
<dbReference type="SUPFAM" id="SSF46565">
    <property type="entry name" value="Chaperone J-domain"/>
    <property type="match status" value="1"/>
</dbReference>
<feature type="repeat" description="CXXCXGXG motif" evidence="9">
    <location>
        <begin position="204"/>
        <end position="211"/>
    </location>
</feature>
<dbReference type="InterPro" id="IPR036869">
    <property type="entry name" value="J_dom_sf"/>
</dbReference>
<evidence type="ECO:0000256" key="7">
    <source>
        <dbReference type="ARBA" id="ARBA00061004"/>
    </source>
</evidence>
<keyword evidence="3 9" id="KW-0863">Zinc-finger</keyword>
<feature type="binding site" evidence="9">
    <location>
        <position position="218"/>
    </location>
    <ligand>
        <name>Zn(2+)</name>
        <dbReference type="ChEBI" id="CHEBI:29105"/>
        <label>1</label>
    </ligand>
</feature>
<dbReference type="Pfam" id="PF01556">
    <property type="entry name" value="DnaJ_C"/>
    <property type="match status" value="1"/>
</dbReference>
<keyword evidence="9" id="KW-0963">Cytoplasm</keyword>
<dbReference type="SUPFAM" id="SSF49493">
    <property type="entry name" value="HSP40/DnaJ peptide-binding domain"/>
    <property type="match status" value="2"/>
</dbReference>
<evidence type="ECO:0000256" key="1">
    <source>
        <dbReference type="ARBA" id="ARBA00022723"/>
    </source>
</evidence>
<keyword evidence="9" id="KW-0235">DNA replication</keyword>
<feature type="binding site" evidence="9">
    <location>
        <position position="181"/>
    </location>
    <ligand>
        <name>Zn(2+)</name>
        <dbReference type="ChEBI" id="CHEBI:29105"/>
        <label>2</label>
    </ligand>
</feature>
<dbReference type="NCBIfam" id="NF008035">
    <property type="entry name" value="PRK10767.1"/>
    <property type="match status" value="1"/>
</dbReference>
<dbReference type="SUPFAM" id="SSF57938">
    <property type="entry name" value="DnaJ/Hsp40 cysteine-rich domain"/>
    <property type="match status" value="1"/>
</dbReference>
<dbReference type="GO" id="GO:0006260">
    <property type="term" value="P:DNA replication"/>
    <property type="evidence" value="ECO:0007669"/>
    <property type="project" value="UniProtKB-KW"/>
</dbReference>
<comment type="domain">
    <text evidence="9">The J domain is necessary and sufficient to stimulate DnaK ATPase activity. Zinc center 1 plays an important role in the autonomous, DnaK-independent chaperone activity of DnaJ. Zinc center 2 is essential for interaction with DnaK and for DnaJ activity.</text>
</comment>
<name>A0A660S801_UNCT6</name>
<evidence type="ECO:0000313" key="13">
    <source>
        <dbReference type="EMBL" id="RKX66384.1"/>
    </source>
</evidence>
<keyword evidence="2 9" id="KW-0677">Repeat</keyword>
<dbReference type="GO" id="GO:0031072">
    <property type="term" value="F:heat shock protein binding"/>
    <property type="evidence" value="ECO:0007669"/>
    <property type="project" value="InterPro"/>
</dbReference>
<dbReference type="PANTHER" id="PTHR43096">
    <property type="entry name" value="DNAJ HOMOLOG 1, MITOCHONDRIAL-RELATED"/>
    <property type="match status" value="1"/>
</dbReference>
<dbReference type="PROSITE" id="PS50076">
    <property type="entry name" value="DNAJ_2"/>
    <property type="match status" value="1"/>
</dbReference>
<comment type="similarity">
    <text evidence="7 9">Belongs to the DnaJ family.</text>
</comment>
<evidence type="ECO:0000256" key="4">
    <source>
        <dbReference type="ARBA" id="ARBA00022833"/>
    </source>
</evidence>
<dbReference type="InterPro" id="IPR001623">
    <property type="entry name" value="DnaJ_domain"/>
</dbReference>
<dbReference type="PROSITE" id="PS00636">
    <property type="entry name" value="DNAJ_1"/>
    <property type="match status" value="1"/>
</dbReference>
<feature type="binding site" evidence="9">
    <location>
        <position position="167"/>
    </location>
    <ligand>
        <name>Zn(2+)</name>
        <dbReference type="ChEBI" id="CHEBI:29105"/>
        <label>1</label>
    </ligand>
</feature>
<sequence>MSGKRDYYEILGVSKDASEDEIKRAYRKLAKKYHPDLNRDNKEEAEEKFKEISEAYEVLMDPQKRRMYDQYGFNGVNDAFSGGGFTWNDFTHAEDLRDIFGDFGGLGDIFGAFFGGMGDSYARGRRQQHRVSVGESLRVRLPLTLEEIIKGTEKKVKIKRYVKCDACNGTGGTDIQTCPTCNGHGVIRKRTQSIFGTMIRQSECPTCHGTGKIIKTKCKVCHGTGRVLKEEMIKVKVPPGVSTGNYITLEGEGNYPEHGGIKGDIHVIIEEKPDNRFIREGNNIRIIKPITLYQAVFGDKVNIKLIDGTVRLKINPGTKSGQEYRIRGKGVPDLRRRVRGDVIVQTIIHTPTVKTPEVKELLKKLHELTKDQIE</sequence>
<gene>
    <name evidence="9 13" type="primary">dnaJ</name>
    <name evidence="13" type="ORF">DRP44_04220</name>
</gene>
<dbReference type="Gene3D" id="6.20.20.10">
    <property type="match status" value="2"/>
</dbReference>
<dbReference type="AlphaFoldDB" id="A0A660S801"/>